<keyword evidence="2 6" id="KW-0808">Transferase</keyword>
<feature type="transmembrane region" description="Helical" evidence="4">
    <location>
        <begin position="7"/>
        <end position="30"/>
    </location>
</feature>
<dbReference type="CDD" id="cd07989">
    <property type="entry name" value="LPLAT_AGPAT-like"/>
    <property type="match status" value="1"/>
</dbReference>
<dbReference type="GO" id="GO:0006654">
    <property type="term" value="P:phosphatidic acid biosynthetic process"/>
    <property type="evidence" value="ECO:0007669"/>
    <property type="project" value="TreeGrafter"/>
</dbReference>
<evidence type="ECO:0000313" key="6">
    <source>
        <dbReference type="EMBL" id="TYP95438.1"/>
    </source>
</evidence>
<evidence type="ECO:0000313" key="7">
    <source>
        <dbReference type="Proteomes" id="UP000324595"/>
    </source>
</evidence>
<dbReference type="Proteomes" id="UP000324595">
    <property type="component" value="Unassembled WGS sequence"/>
</dbReference>
<keyword evidence="4" id="KW-0812">Transmembrane</keyword>
<protein>
    <submittedName>
        <fullName evidence="6">1-acyl-sn-glycerol-3-phosphate acyltransferase</fullName>
    </submittedName>
</protein>
<reference evidence="6 7" key="1">
    <citation type="submission" date="2019-07" db="EMBL/GenBank/DDBJ databases">
        <title>Genomic Encyclopedia of Archaeal and Bacterial Type Strains, Phase II (KMG-II): from individual species to whole genera.</title>
        <authorList>
            <person name="Goeker M."/>
        </authorList>
    </citation>
    <scope>NUCLEOTIDE SEQUENCE [LARGE SCALE GENOMIC DNA]</scope>
    <source>
        <strain evidence="6 7">DSM 21935</strain>
    </source>
</reference>
<dbReference type="OrthoDB" id="9803035at2"/>
<evidence type="ECO:0000256" key="2">
    <source>
        <dbReference type="ARBA" id="ARBA00022679"/>
    </source>
</evidence>
<gene>
    <name evidence="6" type="ORF">LX73_0743</name>
</gene>
<comment type="caution">
    <text evidence="6">The sequence shown here is derived from an EMBL/GenBank/DDBJ whole genome shotgun (WGS) entry which is preliminary data.</text>
</comment>
<dbReference type="RefSeq" id="WP_148898107.1">
    <property type="nucleotide sequence ID" value="NZ_VNHY01000001.1"/>
</dbReference>
<keyword evidence="7" id="KW-1185">Reference proteome</keyword>
<dbReference type="AlphaFoldDB" id="A0A5D3YQ87"/>
<feature type="domain" description="Phospholipid/glycerol acyltransferase" evidence="5">
    <location>
        <begin position="75"/>
        <end position="187"/>
    </location>
</feature>
<feature type="transmembrane region" description="Helical" evidence="4">
    <location>
        <begin position="104"/>
        <end position="123"/>
    </location>
</feature>
<proteinExistence type="predicted"/>
<dbReference type="SMART" id="SM00563">
    <property type="entry name" value="PlsC"/>
    <property type="match status" value="1"/>
</dbReference>
<dbReference type="GO" id="GO:0003841">
    <property type="term" value="F:1-acylglycerol-3-phosphate O-acyltransferase activity"/>
    <property type="evidence" value="ECO:0007669"/>
    <property type="project" value="TreeGrafter"/>
</dbReference>
<dbReference type="EMBL" id="VNHY01000001">
    <property type="protein sequence ID" value="TYP95438.1"/>
    <property type="molecule type" value="Genomic_DNA"/>
</dbReference>
<evidence type="ECO:0000256" key="4">
    <source>
        <dbReference type="SAM" id="Phobius"/>
    </source>
</evidence>
<organism evidence="6 7">
    <name type="scientific">Fodinibius salinus</name>
    <dbReference type="NCBI Taxonomy" id="860790"/>
    <lineage>
        <taxon>Bacteria</taxon>
        <taxon>Pseudomonadati</taxon>
        <taxon>Balneolota</taxon>
        <taxon>Balneolia</taxon>
        <taxon>Balneolales</taxon>
        <taxon>Balneolaceae</taxon>
        <taxon>Fodinibius</taxon>
    </lineage>
</organism>
<sequence>MKTIFSIAIWMYWAVCIIVFFIIVLLLYIITAPFDSYNKMPNQVLSGLGWLMMKVNPGWSFDINGDEPQKVSQPTIVVANHQSFLDMPLMYLLPWNMKWVAKSSLFKIPILGWLIYLTGHIAIDRRSMRSFKKMDTLVEPIEQGIPGMIFPEGTRTENGEIQSLKNGAFKLAKRYDFNILPVVIDGSYQAMPSGSWQINPKQDFEISVLDPIKVSEFNSAGEIKERVSVLFNRELSAMRSKTMT</sequence>
<keyword evidence="3 6" id="KW-0012">Acyltransferase</keyword>
<keyword evidence="4" id="KW-0472">Membrane</keyword>
<keyword evidence="4" id="KW-1133">Transmembrane helix</keyword>
<evidence type="ECO:0000256" key="1">
    <source>
        <dbReference type="ARBA" id="ARBA00005189"/>
    </source>
</evidence>
<name>A0A5D3YQ87_9BACT</name>
<dbReference type="PANTHER" id="PTHR10434">
    <property type="entry name" value="1-ACYL-SN-GLYCEROL-3-PHOSPHATE ACYLTRANSFERASE"/>
    <property type="match status" value="1"/>
</dbReference>
<evidence type="ECO:0000256" key="3">
    <source>
        <dbReference type="ARBA" id="ARBA00023315"/>
    </source>
</evidence>
<accession>A0A5D3YQ87</accession>
<dbReference type="SUPFAM" id="SSF69593">
    <property type="entry name" value="Glycerol-3-phosphate (1)-acyltransferase"/>
    <property type="match status" value="1"/>
</dbReference>
<evidence type="ECO:0000259" key="5">
    <source>
        <dbReference type="SMART" id="SM00563"/>
    </source>
</evidence>
<dbReference type="PANTHER" id="PTHR10434:SF11">
    <property type="entry name" value="1-ACYL-SN-GLYCEROL-3-PHOSPHATE ACYLTRANSFERASE"/>
    <property type="match status" value="1"/>
</dbReference>
<dbReference type="Pfam" id="PF01553">
    <property type="entry name" value="Acyltransferase"/>
    <property type="match status" value="1"/>
</dbReference>
<comment type="pathway">
    <text evidence="1">Lipid metabolism.</text>
</comment>
<dbReference type="InterPro" id="IPR002123">
    <property type="entry name" value="Plipid/glycerol_acylTrfase"/>
</dbReference>